<keyword evidence="8" id="KW-1185">Reference proteome</keyword>
<dbReference type="InterPro" id="IPR013083">
    <property type="entry name" value="Znf_RING/FYVE/PHD"/>
</dbReference>
<dbReference type="Pfam" id="PF00643">
    <property type="entry name" value="zf-B_box"/>
    <property type="match status" value="2"/>
</dbReference>
<proteinExistence type="predicted"/>
<dbReference type="PROSITE" id="PS50119">
    <property type="entry name" value="ZF_BBOX"/>
    <property type="match status" value="2"/>
</dbReference>
<dbReference type="PROSITE" id="PS50089">
    <property type="entry name" value="ZF_RING_2"/>
    <property type="match status" value="1"/>
</dbReference>
<evidence type="ECO:0000313" key="8">
    <source>
        <dbReference type="Proteomes" id="UP001152320"/>
    </source>
</evidence>
<evidence type="ECO:0000259" key="6">
    <source>
        <dbReference type="PROSITE" id="PS50119"/>
    </source>
</evidence>
<protein>
    <submittedName>
        <fullName evidence="7">E3 ubiquitin-protein ligase TRIM56</fullName>
    </submittedName>
</protein>
<dbReference type="CDD" id="cd19757">
    <property type="entry name" value="Bbox1"/>
    <property type="match status" value="1"/>
</dbReference>
<evidence type="ECO:0000256" key="3">
    <source>
        <dbReference type="ARBA" id="ARBA00022833"/>
    </source>
</evidence>
<dbReference type="PROSITE" id="PS00518">
    <property type="entry name" value="ZF_RING_1"/>
    <property type="match status" value="1"/>
</dbReference>
<dbReference type="InterPro" id="IPR000315">
    <property type="entry name" value="Znf_B-box"/>
</dbReference>
<gene>
    <name evidence="7" type="ORF">HOLleu_23026</name>
</gene>
<keyword evidence="1" id="KW-0479">Metal-binding</keyword>
<dbReference type="Pfam" id="PF00097">
    <property type="entry name" value="zf-C3HC4"/>
    <property type="match status" value="1"/>
</dbReference>
<dbReference type="Proteomes" id="UP001152320">
    <property type="component" value="Chromosome 11"/>
</dbReference>
<sequence>MAEVKAIKEDFLHCSICTNRLKVPKVLPCIHSFCQGCLETYVKKLKSKQLPCPICRKVCDLSETGVKGLQTNFYIVNLGERMDLLERLGKSVSHSYTCESCGSQEVAAYCLECESKICLKCQQDHQRFPVLRSHSIIPINEIKQPKYQKALKNAKTPMCEVHPTESLRFYCKTCSKLICRDCTIVQHSKPDHTFVEASCQVEDIKRELRDLLSRSSSDHTSSLKFIEKGMAGSEEVERQSESIIKKINTSCDKMVVSIEMQLRSQAEEMCKEVRESMTSQTKMIDERVNMASTWVTRMENTREVTEKILDENNLWEILAMSHDLVSAFHALNIDAGDFKWYQSDLEQSIVFSSFQPPSVTLGRCSKAYDVILSDTQGNFIAVTFDCVSSELRVLKIPQDTYNVDDASDIASVGVNFTVPKNSKVTAAIARNENTIFIGLGRCIVQLMLSSNSQYDKIMEASKDEDTLISFLAVSDNNKVLYLQLSNDNHVKQFKFAQFDRQYGYSSNREGIDITSYLTNTQFIIQDDHLPIQNVVCHGNTLIYSLKEGSYPKNITYMLFQKESTTLVINSMDTVRGRQLLSIFQGVYKGSSQRLSGGRRITYDVFTCYMLWGKASSSPSRSASTFIITEYNSSSQKFIRTWNVPGEVAQPAACYKNPHSNQLVVSDQYGKVTTCL</sequence>
<dbReference type="SMART" id="SM00184">
    <property type="entry name" value="RING"/>
    <property type="match status" value="1"/>
</dbReference>
<dbReference type="SUPFAM" id="SSF57850">
    <property type="entry name" value="RING/U-box"/>
    <property type="match status" value="1"/>
</dbReference>
<feature type="domain" description="B box-type" evidence="6">
    <location>
        <begin position="93"/>
        <end position="139"/>
    </location>
</feature>
<organism evidence="7 8">
    <name type="scientific">Holothuria leucospilota</name>
    <name type="common">Black long sea cucumber</name>
    <name type="synonym">Mertensiothuria leucospilota</name>
    <dbReference type="NCBI Taxonomy" id="206669"/>
    <lineage>
        <taxon>Eukaryota</taxon>
        <taxon>Metazoa</taxon>
        <taxon>Echinodermata</taxon>
        <taxon>Eleutherozoa</taxon>
        <taxon>Echinozoa</taxon>
        <taxon>Holothuroidea</taxon>
        <taxon>Aspidochirotacea</taxon>
        <taxon>Aspidochirotida</taxon>
        <taxon>Holothuriidae</taxon>
        <taxon>Holothuria</taxon>
    </lineage>
</organism>
<dbReference type="InterPro" id="IPR018957">
    <property type="entry name" value="Znf_C3HC4_RING-type"/>
</dbReference>
<keyword evidence="3" id="KW-0862">Zinc</keyword>
<dbReference type="EMBL" id="JAIZAY010000011">
    <property type="protein sequence ID" value="KAJ8032933.1"/>
    <property type="molecule type" value="Genomic_DNA"/>
</dbReference>
<name>A0A9Q1BUJ6_HOLLE</name>
<accession>A0A9Q1BUJ6</accession>
<evidence type="ECO:0000313" key="7">
    <source>
        <dbReference type="EMBL" id="KAJ8032933.1"/>
    </source>
</evidence>
<dbReference type="Gene3D" id="3.30.160.60">
    <property type="entry name" value="Classic Zinc Finger"/>
    <property type="match status" value="1"/>
</dbReference>
<dbReference type="PANTHER" id="PTHR25462">
    <property type="entry name" value="BONUS, ISOFORM C-RELATED"/>
    <property type="match status" value="1"/>
</dbReference>
<evidence type="ECO:0000256" key="1">
    <source>
        <dbReference type="ARBA" id="ARBA00022723"/>
    </source>
</evidence>
<comment type="caution">
    <text evidence="7">The sequence shown here is derived from an EMBL/GenBank/DDBJ whole genome shotgun (WGS) entry which is preliminary data.</text>
</comment>
<dbReference type="InterPro" id="IPR013087">
    <property type="entry name" value="Znf_C2H2_type"/>
</dbReference>
<dbReference type="AlphaFoldDB" id="A0A9Q1BUJ6"/>
<dbReference type="InterPro" id="IPR017907">
    <property type="entry name" value="Znf_RING_CS"/>
</dbReference>
<feature type="domain" description="B box-type" evidence="6">
    <location>
        <begin position="154"/>
        <end position="197"/>
    </location>
</feature>
<dbReference type="SMART" id="SM00336">
    <property type="entry name" value="BBOX"/>
    <property type="match status" value="2"/>
</dbReference>
<dbReference type="OrthoDB" id="1870062at2759"/>
<dbReference type="GO" id="GO:0008270">
    <property type="term" value="F:zinc ion binding"/>
    <property type="evidence" value="ECO:0007669"/>
    <property type="project" value="UniProtKB-KW"/>
</dbReference>
<dbReference type="Gene3D" id="3.30.40.10">
    <property type="entry name" value="Zinc/RING finger domain, C3HC4 (zinc finger)"/>
    <property type="match status" value="1"/>
</dbReference>
<dbReference type="PANTHER" id="PTHR25462:SF296">
    <property type="entry name" value="MEIOTIC P26, ISOFORM F"/>
    <property type="match status" value="1"/>
</dbReference>
<dbReference type="PROSITE" id="PS00028">
    <property type="entry name" value="ZINC_FINGER_C2H2_1"/>
    <property type="match status" value="1"/>
</dbReference>
<reference evidence="7" key="1">
    <citation type="submission" date="2021-10" db="EMBL/GenBank/DDBJ databases">
        <title>Tropical sea cucumber genome reveals ecological adaptation and Cuvierian tubules defense mechanism.</title>
        <authorList>
            <person name="Chen T."/>
        </authorList>
    </citation>
    <scope>NUCLEOTIDE SEQUENCE</scope>
    <source>
        <strain evidence="7">Nanhai2018</strain>
        <tissue evidence="7">Muscle</tissue>
    </source>
</reference>
<dbReference type="InterPro" id="IPR047153">
    <property type="entry name" value="TRIM45/56/19-like"/>
</dbReference>
<feature type="domain" description="RING-type" evidence="5">
    <location>
        <begin position="14"/>
        <end position="56"/>
    </location>
</feature>
<evidence type="ECO:0000256" key="2">
    <source>
        <dbReference type="ARBA" id="ARBA00022771"/>
    </source>
</evidence>
<evidence type="ECO:0000259" key="5">
    <source>
        <dbReference type="PROSITE" id="PS50089"/>
    </source>
</evidence>
<keyword evidence="2 4" id="KW-0863">Zinc-finger</keyword>
<dbReference type="SUPFAM" id="SSF57845">
    <property type="entry name" value="B-box zinc-binding domain"/>
    <property type="match status" value="1"/>
</dbReference>
<dbReference type="InterPro" id="IPR001841">
    <property type="entry name" value="Znf_RING"/>
</dbReference>
<evidence type="ECO:0000256" key="4">
    <source>
        <dbReference type="PROSITE-ProRule" id="PRU00024"/>
    </source>
</evidence>